<dbReference type="Pfam" id="PF00069">
    <property type="entry name" value="Pkinase"/>
    <property type="match status" value="1"/>
</dbReference>
<dbReference type="EMBL" id="DVIT01000027">
    <property type="protein sequence ID" value="HIS47330.1"/>
    <property type="molecule type" value="Genomic_DNA"/>
</dbReference>
<keyword evidence="5" id="KW-0812">Transmembrane</keyword>
<dbReference type="Gene3D" id="3.80.10.10">
    <property type="entry name" value="Ribonuclease Inhibitor"/>
    <property type="match status" value="4"/>
</dbReference>
<dbReference type="InterPro" id="IPR032675">
    <property type="entry name" value="LRR_dom_sf"/>
</dbReference>
<dbReference type="SMART" id="SM00365">
    <property type="entry name" value="LRR_SD22"/>
    <property type="match status" value="17"/>
</dbReference>
<comment type="caution">
    <text evidence="7">The sequence shown here is derived from an EMBL/GenBank/DDBJ whole genome shotgun (WGS) entry which is preliminary data.</text>
</comment>
<feature type="transmembrane region" description="Helical" evidence="5">
    <location>
        <begin position="408"/>
        <end position="430"/>
    </location>
</feature>
<dbReference type="PROSITE" id="PS50011">
    <property type="entry name" value="PROTEIN_KINASE_DOM"/>
    <property type="match status" value="1"/>
</dbReference>
<feature type="binding site" evidence="3">
    <location>
        <position position="75"/>
    </location>
    <ligand>
        <name>ATP</name>
        <dbReference type="ChEBI" id="CHEBI:30616"/>
    </ligand>
</feature>
<dbReference type="InterPro" id="IPR006553">
    <property type="entry name" value="Leu-rich_rpt_Cys-con_subtyp"/>
</dbReference>
<dbReference type="InterPro" id="IPR001611">
    <property type="entry name" value="Leu-rich_rpt"/>
</dbReference>
<evidence type="ECO:0000259" key="6">
    <source>
        <dbReference type="PROSITE" id="PS50011"/>
    </source>
</evidence>
<dbReference type="SMART" id="SM00369">
    <property type="entry name" value="LRR_TYP"/>
    <property type="match status" value="13"/>
</dbReference>
<dbReference type="Pfam" id="PF13855">
    <property type="entry name" value="LRR_8"/>
    <property type="match status" value="1"/>
</dbReference>
<protein>
    <submittedName>
        <fullName evidence="7">Leucine-rich repeat domain-containing protein</fullName>
    </submittedName>
</protein>
<dbReference type="SUPFAM" id="SSF52058">
    <property type="entry name" value="L domain-like"/>
    <property type="match status" value="2"/>
</dbReference>
<reference evidence="7" key="2">
    <citation type="journal article" date="2021" name="PeerJ">
        <title>Extensive microbial diversity within the chicken gut microbiome revealed by metagenomics and culture.</title>
        <authorList>
            <person name="Gilroy R."/>
            <person name="Ravi A."/>
            <person name="Getino M."/>
            <person name="Pursley I."/>
            <person name="Horton D.L."/>
            <person name="Alikhan N.F."/>
            <person name="Baker D."/>
            <person name="Gharbi K."/>
            <person name="Hall N."/>
            <person name="Watson M."/>
            <person name="Adriaenssens E.M."/>
            <person name="Foster-Nyarko E."/>
            <person name="Jarju S."/>
            <person name="Secka A."/>
            <person name="Antonio M."/>
            <person name="Oren A."/>
            <person name="Chaudhuri R.R."/>
            <person name="La Ragione R."/>
            <person name="Hildebrand F."/>
            <person name="Pallen M.J."/>
        </authorList>
    </citation>
    <scope>NUCLEOTIDE SEQUENCE</scope>
    <source>
        <strain evidence="7">CHK178-757</strain>
    </source>
</reference>
<dbReference type="SMART" id="SM00367">
    <property type="entry name" value="LRR_CC"/>
    <property type="match status" value="6"/>
</dbReference>
<evidence type="ECO:0000256" key="1">
    <source>
        <dbReference type="ARBA" id="ARBA00022614"/>
    </source>
</evidence>
<gene>
    <name evidence="7" type="ORF">IAB46_07205</name>
</gene>
<dbReference type="PANTHER" id="PTHR46652">
    <property type="entry name" value="LEUCINE-RICH REPEAT AND IQ DOMAIN-CONTAINING PROTEIN 1-RELATED"/>
    <property type="match status" value="1"/>
</dbReference>
<dbReference type="CDD" id="cd14014">
    <property type="entry name" value="STKc_PknB_like"/>
    <property type="match status" value="1"/>
</dbReference>
<keyword evidence="1" id="KW-0433">Leucine-rich repeat</keyword>
<sequence length="1126" mass="123951">MEINLCFGCMAPKSQPGPCPVCGFDENTYEPSAHHLPPGIILAGKYLVGRVLGEGGFGITYIAWDLNLELKVAIKEYYPNGYVTRDHSHSHTLTMLTGFSTDFFQRGLEKFVDEARRLGKFWGLPGIVAVKDYFQENHTAYIVMEFAEGRTLKAILQNTPFGRLPADQVLSMMEPVMDSLEIVHRSGLIHRDISPDNLMVDADGRVKLIDFGAARDFMAQGEKSLSVMLKPGYAPEEQYRSRGVQGPWTDVYALCATIYRAITGIVPEESLDRLAEDVLERPSQMGIPIEPFQEEALMKGLAIFQRDRYQSIGELKGAMYGSKTSGGPGRTEQHSPPENERARENTAQNSTAPNTMAQNNTEQSVITQNASAQNNTGQSDTTQNAPEQTGAAGNEDNGSKKKKKVIRFVLGGVGAATVLICAVFISWYVIATRNVSWADPNMERLMRMALEKREDEKITRSELENIEVIRFNGNEVYMSYSADYDSGRLEEGADIGMSYRVASLEDLRYFPNLVILQMSGVYAGDGRGDSQHPEGSLEALAKLENLQYLDLSRNHIEDVSLLSELRLSGLNLYDNDITDASDLWEMDTLEDLDLGMNPLSHIDGISDLGPLESLNLQGTNISDMSELSRMESLLSLDIGSTQISDFSPLMEMTQLQELGLSDMNLGDVSGLGELTGLTKLDLSENYVEDLSFLAGLTELESLDLYDNSFTDISVLSELTNLKILDISLNDVADISPVYSLSQLEDLDISSLDLTTDMGLGSLRDLKKLDISFNDLTELEDISGLTGLEKLDISWNEIENMAALSELTDLTELNIAVNPVSDITFLEDLTSLENLDIHSTAVTDISSVEGLDQLTQFSGASLEITDISPLKNLGQLKRLDLWSCGLTDISDLTGLDALEELDLSDNAISDLDGIDRLTRLSYLDLDENQMTDISVLSEMDTLTHLNLSQNPLDLSGGFDSFDLPNLESLYLSETGISGISGLADMIYLRELYLYDNEISDISVLENMTDLEYLDLSGNQISSIRALSGMDKMVSLYIDNNAITDLSPLSGMTCLTDLYFSYNDVSDLTPLRELTSLTDIDCSYNAISDLSPLSGLYQLEDLDISGNGIADVSALEGISGLEITNEDE</sequence>
<organism evidence="7 8">
    <name type="scientific">Candidatus Scybalocola faecigallinarum</name>
    <dbReference type="NCBI Taxonomy" id="2840941"/>
    <lineage>
        <taxon>Bacteria</taxon>
        <taxon>Bacillati</taxon>
        <taxon>Bacillota</taxon>
        <taxon>Clostridia</taxon>
        <taxon>Lachnospirales</taxon>
        <taxon>Lachnospiraceae</taxon>
        <taxon>Lachnospiraceae incertae sedis</taxon>
        <taxon>Candidatus Scybalocola (ex Gilroy et al. 2021)</taxon>
    </lineage>
</organism>
<evidence type="ECO:0000256" key="2">
    <source>
        <dbReference type="ARBA" id="ARBA00022737"/>
    </source>
</evidence>
<accession>A0A9D1F498</accession>
<dbReference type="Gene3D" id="1.10.510.10">
    <property type="entry name" value="Transferase(Phosphotransferase) domain 1"/>
    <property type="match status" value="1"/>
</dbReference>
<dbReference type="Proteomes" id="UP000823927">
    <property type="component" value="Unassembled WGS sequence"/>
</dbReference>
<keyword evidence="2" id="KW-0677">Repeat</keyword>
<dbReference type="InterPro" id="IPR050836">
    <property type="entry name" value="SDS22/Internalin_LRR"/>
</dbReference>
<evidence type="ECO:0000313" key="7">
    <source>
        <dbReference type="EMBL" id="HIS47330.1"/>
    </source>
</evidence>
<reference evidence="7" key="1">
    <citation type="submission" date="2020-10" db="EMBL/GenBank/DDBJ databases">
        <authorList>
            <person name="Gilroy R."/>
        </authorList>
    </citation>
    <scope>NUCLEOTIDE SEQUENCE</scope>
    <source>
        <strain evidence="7">CHK178-757</strain>
    </source>
</reference>
<dbReference type="PROSITE" id="PS51450">
    <property type="entry name" value="LRR"/>
    <property type="match status" value="15"/>
</dbReference>
<feature type="compositionally biased region" description="Polar residues" evidence="4">
    <location>
        <begin position="345"/>
        <end position="387"/>
    </location>
</feature>
<dbReference type="InterPro" id="IPR008266">
    <property type="entry name" value="Tyr_kinase_AS"/>
</dbReference>
<dbReference type="GO" id="GO:0005524">
    <property type="term" value="F:ATP binding"/>
    <property type="evidence" value="ECO:0007669"/>
    <property type="project" value="UniProtKB-UniRule"/>
</dbReference>
<dbReference type="SUPFAM" id="SSF56112">
    <property type="entry name" value="Protein kinase-like (PK-like)"/>
    <property type="match status" value="1"/>
</dbReference>
<feature type="domain" description="Protein kinase" evidence="6">
    <location>
        <begin position="46"/>
        <end position="469"/>
    </location>
</feature>
<keyword evidence="3" id="KW-0547">Nucleotide-binding</keyword>
<dbReference type="InterPro" id="IPR025875">
    <property type="entry name" value="Leu-rich_rpt_4"/>
</dbReference>
<keyword evidence="5" id="KW-1133">Transmembrane helix</keyword>
<name>A0A9D1F498_9FIRM</name>
<keyword evidence="5" id="KW-0472">Membrane</keyword>
<dbReference type="AlphaFoldDB" id="A0A9D1F498"/>
<evidence type="ECO:0000256" key="4">
    <source>
        <dbReference type="SAM" id="MobiDB-lite"/>
    </source>
</evidence>
<evidence type="ECO:0000313" key="8">
    <source>
        <dbReference type="Proteomes" id="UP000823927"/>
    </source>
</evidence>
<feature type="compositionally biased region" description="Basic and acidic residues" evidence="4">
    <location>
        <begin position="331"/>
        <end position="344"/>
    </location>
</feature>
<dbReference type="PROSITE" id="PS00107">
    <property type="entry name" value="PROTEIN_KINASE_ATP"/>
    <property type="match status" value="1"/>
</dbReference>
<dbReference type="PANTHER" id="PTHR46652:SF3">
    <property type="entry name" value="LEUCINE-RICH REPEAT-CONTAINING PROTEIN 9"/>
    <property type="match status" value="1"/>
</dbReference>
<dbReference type="Pfam" id="PF12799">
    <property type="entry name" value="LRR_4"/>
    <property type="match status" value="4"/>
</dbReference>
<dbReference type="InterPro" id="IPR011009">
    <property type="entry name" value="Kinase-like_dom_sf"/>
</dbReference>
<dbReference type="InterPro" id="IPR000719">
    <property type="entry name" value="Prot_kinase_dom"/>
</dbReference>
<dbReference type="InterPro" id="IPR017441">
    <property type="entry name" value="Protein_kinase_ATP_BS"/>
</dbReference>
<dbReference type="PROSITE" id="PS00109">
    <property type="entry name" value="PROTEIN_KINASE_TYR"/>
    <property type="match status" value="1"/>
</dbReference>
<dbReference type="Pfam" id="PF13516">
    <property type="entry name" value="LRR_6"/>
    <property type="match status" value="1"/>
</dbReference>
<evidence type="ECO:0000256" key="5">
    <source>
        <dbReference type="SAM" id="Phobius"/>
    </source>
</evidence>
<dbReference type="GO" id="GO:0004672">
    <property type="term" value="F:protein kinase activity"/>
    <property type="evidence" value="ECO:0007669"/>
    <property type="project" value="InterPro"/>
</dbReference>
<dbReference type="InterPro" id="IPR003591">
    <property type="entry name" value="Leu-rich_rpt_typical-subtyp"/>
</dbReference>
<proteinExistence type="predicted"/>
<keyword evidence="3" id="KW-0067">ATP-binding</keyword>
<feature type="region of interest" description="Disordered" evidence="4">
    <location>
        <begin position="319"/>
        <end position="398"/>
    </location>
</feature>
<evidence type="ECO:0000256" key="3">
    <source>
        <dbReference type="PROSITE-ProRule" id="PRU10141"/>
    </source>
</evidence>